<comment type="caution">
    <text evidence="1">The sequence shown here is derived from an EMBL/GenBank/DDBJ whole genome shotgun (WGS) entry which is preliminary data.</text>
</comment>
<gene>
    <name evidence="1" type="ORF">GMARGA_LOCUS20933</name>
</gene>
<keyword evidence="2" id="KW-1185">Reference proteome</keyword>
<dbReference type="EMBL" id="CAJVQB010018864">
    <property type="protein sequence ID" value="CAG8789091.1"/>
    <property type="molecule type" value="Genomic_DNA"/>
</dbReference>
<feature type="non-terminal residue" evidence="1">
    <location>
        <position position="64"/>
    </location>
</feature>
<evidence type="ECO:0000313" key="2">
    <source>
        <dbReference type="Proteomes" id="UP000789901"/>
    </source>
</evidence>
<protein>
    <submittedName>
        <fullName evidence="1">4521_t:CDS:1</fullName>
    </submittedName>
</protein>
<name>A0ABN7VNL6_GIGMA</name>
<dbReference type="Proteomes" id="UP000789901">
    <property type="component" value="Unassembled WGS sequence"/>
</dbReference>
<proteinExistence type="predicted"/>
<evidence type="ECO:0000313" key="1">
    <source>
        <dbReference type="EMBL" id="CAG8789091.1"/>
    </source>
</evidence>
<organism evidence="1 2">
    <name type="scientific">Gigaspora margarita</name>
    <dbReference type="NCBI Taxonomy" id="4874"/>
    <lineage>
        <taxon>Eukaryota</taxon>
        <taxon>Fungi</taxon>
        <taxon>Fungi incertae sedis</taxon>
        <taxon>Mucoromycota</taxon>
        <taxon>Glomeromycotina</taxon>
        <taxon>Glomeromycetes</taxon>
        <taxon>Diversisporales</taxon>
        <taxon>Gigasporaceae</taxon>
        <taxon>Gigaspora</taxon>
    </lineage>
</organism>
<reference evidence="1 2" key="1">
    <citation type="submission" date="2021-06" db="EMBL/GenBank/DDBJ databases">
        <authorList>
            <person name="Kallberg Y."/>
            <person name="Tangrot J."/>
            <person name="Rosling A."/>
        </authorList>
    </citation>
    <scope>NUCLEOTIDE SEQUENCE [LARGE SCALE GENOMIC DNA]</scope>
    <source>
        <strain evidence="1 2">120-4 pot B 10/14</strain>
    </source>
</reference>
<sequence>MIYHLENEHGITKKNPMGNSFKSFMEVALPEFKVLSDNKARRMIINTYTQSTKQLTELLQDTYS</sequence>
<accession>A0ABN7VNL6</accession>